<evidence type="ECO:0000313" key="7">
    <source>
        <dbReference type="EMBL" id="MCZ2686675.1"/>
    </source>
</evidence>
<evidence type="ECO:0000313" key="8">
    <source>
        <dbReference type="EMBL" id="QCQ36076.1"/>
    </source>
</evidence>
<keyword evidence="6" id="KW-0378">Hydrolase</keyword>
<evidence type="ECO:0000313" key="5">
    <source>
        <dbReference type="EMBL" id="KFX73458.1"/>
    </source>
</evidence>
<dbReference type="Gene3D" id="1.10.150.240">
    <property type="entry name" value="Putative phosphatase, domain 2"/>
    <property type="match status" value="1"/>
</dbReference>
<dbReference type="CDD" id="cd02616">
    <property type="entry name" value="HAD_PPase"/>
    <property type="match status" value="1"/>
</dbReference>
<dbReference type="SFLD" id="SFLDS00003">
    <property type="entry name" value="Haloacid_Dehalogenase"/>
    <property type="match status" value="1"/>
</dbReference>
<gene>
    <name evidence="5" type="ORF">EE52_0217965</name>
    <name evidence="8" type="ORF">IA74_008125</name>
    <name evidence="6" type="ORF">O1422_13715</name>
    <name evidence="7" type="ORF">O1433_04075</name>
</gene>
<reference evidence="5" key="2">
    <citation type="submission" date="2014-07" db="EMBL/GenBank/DDBJ databases">
        <title>Genetics and epidemiology of antimicrobial resistance in B. fragilis group.</title>
        <authorList>
            <person name="Sydenham T.V."/>
            <person name="Hasman H."/>
            <person name="Kemp M."/>
            <person name="Justesen U.S."/>
        </authorList>
    </citation>
    <scope>NUCLEOTIDE SEQUENCE [LARGE SCALE GENOMIC DNA]</scope>
    <source>
        <strain evidence="5">DCMOUH0018B</strain>
    </source>
</reference>
<evidence type="ECO:0000256" key="1">
    <source>
        <dbReference type="ARBA" id="ARBA00000830"/>
    </source>
</evidence>
<evidence type="ECO:0000313" key="6">
    <source>
        <dbReference type="EMBL" id="MCZ2655224.1"/>
    </source>
</evidence>
<comment type="similarity">
    <text evidence="3">Belongs to the HAD-like hydrolase superfamily. CbbY/CbbZ/Gph/YieH family.</text>
</comment>
<comment type="pathway">
    <text evidence="2">Organic acid metabolism; glycolate biosynthesis; glycolate from 2-phosphoglycolate: step 1/1.</text>
</comment>
<reference evidence="6" key="4">
    <citation type="submission" date="2022-12" db="EMBL/GenBank/DDBJ databases">
        <title>Development of a Multilocus Sequence Typing Scheme for Bacteroides fragilis Based on Whole Genome Sequencing Data and Clinical Application.</title>
        <authorList>
            <person name="Nielsen F.D."/>
            <person name="Justesen U.S."/>
        </authorList>
    </citation>
    <scope>NUCLEOTIDE SEQUENCE</scope>
    <source>
        <strain evidence="7">BF_AM_ODE_DK_2015_4</strain>
        <strain evidence="6">BF_BC_ODE_DK_2015_2</strain>
    </source>
</reference>
<dbReference type="InterPro" id="IPR041492">
    <property type="entry name" value="HAD_2"/>
</dbReference>
<evidence type="ECO:0000256" key="2">
    <source>
        <dbReference type="ARBA" id="ARBA00004818"/>
    </source>
</evidence>
<name>A0A081U9H8_BACFG</name>
<evidence type="ECO:0000256" key="3">
    <source>
        <dbReference type="ARBA" id="ARBA00006171"/>
    </source>
</evidence>
<dbReference type="InterPro" id="IPR023214">
    <property type="entry name" value="HAD_sf"/>
</dbReference>
<reference evidence="8 9" key="3">
    <citation type="submission" date="2019-03" db="EMBL/GenBank/DDBJ databases">
        <title>Complete genome assembly of MDR B. fragilis.</title>
        <authorList>
            <person name="Sydenham T.V."/>
            <person name="Hasman H."/>
            <person name="Justesen U.S."/>
        </authorList>
    </citation>
    <scope>NUCLEOTIDE SEQUENCE [LARGE SCALE GENOMIC DNA]</scope>
    <source>
        <strain evidence="8 9">DCMOUH0067B</strain>
    </source>
</reference>
<comment type="catalytic activity">
    <reaction evidence="1">
        <text>2-phosphoglycolate + H2O = glycolate + phosphate</text>
        <dbReference type="Rhea" id="RHEA:14369"/>
        <dbReference type="ChEBI" id="CHEBI:15377"/>
        <dbReference type="ChEBI" id="CHEBI:29805"/>
        <dbReference type="ChEBI" id="CHEBI:43474"/>
        <dbReference type="ChEBI" id="CHEBI:58033"/>
        <dbReference type="EC" id="3.1.3.18"/>
    </reaction>
</comment>
<dbReference type="EMBL" id="JAPTZU010000002">
    <property type="protein sequence ID" value="MCZ2686675.1"/>
    <property type="molecule type" value="Genomic_DNA"/>
</dbReference>
<dbReference type="EMBL" id="JMZZ02000219">
    <property type="protein sequence ID" value="KFX73458.1"/>
    <property type="molecule type" value="Genomic_DNA"/>
</dbReference>
<proteinExistence type="inferred from homology"/>
<dbReference type="Proteomes" id="UP000028294">
    <property type="component" value="Chromosome"/>
</dbReference>
<dbReference type="EC" id="3.1.3.18" evidence="4"/>
<dbReference type="Proteomes" id="UP001079672">
    <property type="component" value="Unassembled WGS sequence"/>
</dbReference>
<dbReference type="InterPro" id="IPR050155">
    <property type="entry name" value="HAD-like_hydrolase_sf"/>
</dbReference>
<dbReference type="SUPFAM" id="SSF56784">
    <property type="entry name" value="HAD-like"/>
    <property type="match status" value="1"/>
</dbReference>
<evidence type="ECO:0000313" key="9">
    <source>
        <dbReference type="Proteomes" id="UP000028294"/>
    </source>
</evidence>
<reference evidence="5" key="1">
    <citation type="book" date="2014" name="THE 24TH EUROPEAN CONGRESS OF CLINICAL MICROBIOLOGY AND INFECTIOUS DISEASES" publisher="ECCMID 2014" city="Barcelona, Spain">
        <title>Identification of resistance genes in three multidrug-resistant Bacteroides fragilis isolates by whole genome sequencing.</title>
        <editorList>
            <person name="Unknown"/>
            <person name="A."/>
        </editorList>
        <authorList>
            <person name="Sydenham T.V."/>
            <person name="Hasman H."/>
            <person name="Wang M."/>
            <person name="Soki J."/>
            <person name="Nagy E."/>
            <person name="Justesen U.S."/>
        </authorList>
    </citation>
    <scope>NUCLEOTIDE SEQUENCE</scope>
    <source>
        <strain evidence="5">DCMOUH0018B</strain>
    </source>
</reference>
<dbReference type="PATRIC" id="fig|817.53.peg.3708"/>
<dbReference type="PRINTS" id="PR00413">
    <property type="entry name" value="HADHALOGNASE"/>
</dbReference>
<dbReference type="InterPro" id="IPR036412">
    <property type="entry name" value="HAD-like_sf"/>
</dbReference>
<dbReference type="AlphaFoldDB" id="A0A081U9H8"/>
<dbReference type="InterPro" id="IPR006439">
    <property type="entry name" value="HAD-SF_hydro_IA"/>
</dbReference>
<dbReference type="GO" id="GO:0005829">
    <property type="term" value="C:cytosol"/>
    <property type="evidence" value="ECO:0007669"/>
    <property type="project" value="TreeGrafter"/>
</dbReference>
<dbReference type="GO" id="GO:0016301">
    <property type="term" value="F:kinase activity"/>
    <property type="evidence" value="ECO:0007669"/>
    <property type="project" value="UniProtKB-KW"/>
</dbReference>
<dbReference type="EMBL" id="CP036553">
    <property type="protein sequence ID" value="QCQ36076.1"/>
    <property type="molecule type" value="Genomic_DNA"/>
</dbReference>
<dbReference type="InterPro" id="IPR023198">
    <property type="entry name" value="PGP-like_dom2"/>
</dbReference>
<evidence type="ECO:0000256" key="4">
    <source>
        <dbReference type="ARBA" id="ARBA00013078"/>
    </source>
</evidence>
<dbReference type="PANTHER" id="PTHR43434:SF1">
    <property type="entry name" value="PHOSPHOGLYCOLATE PHOSPHATASE"/>
    <property type="match status" value="1"/>
</dbReference>
<dbReference type="Gene3D" id="3.40.50.1000">
    <property type="entry name" value="HAD superfamily/HAD-like"/>
    <property type="match status" value="1"/>
</dbReference>
<dbReference type="SFLD" id="SFLDG01135">
    <property type="entry name" value="C1.5.6:_HAD__Beta-PGM__Phospha"/>
    <property type="match status" value="1"/>
</dbReference>
<dbReference type="GO" id="GO:0006281">
    <property type="term" value="P:DNA repair"/>
    <property type="evidence" value="ECO:0007669"/>
    <property type="project" value="TreeGrafter"/>
</dbReference>
<dbReference type="NCBIfam" id="TIGR01549">
    <property type="entry name" value="HAD-SF-IA-v1"/>
    <property type="match status" value="1"/>
</dbReference>
<sequence>MKYTVYLFDFDYTLADSSRGIVTCFRSVLERHGYTGVTDDTIKRTIGKTLEESFSILTGITDASQLEAFRQEYAKEADVYMNANTILFPDTLPTLTYLKKQGARIGIISTKYRFRILSFLKNHMPDDWFDIIIGGEDVTHHKPDPEGLLLAIDRLKACPEEVLYIGDSTVDAGTAAAAGVSFVGVTSGMTTAEEFQAYPYDRIISSLGQLISVPDDKADCSL</sequence>
<organism evidence="5">
    <name type="scientific">Bacteroides fragilis</name>
    <dbReference type="NCBI Taxonomy" id="817"/>
    <lineage>
        <taxon>Bacteria</taxon>
        <taxon>Pseudomonadati</taxon>
        <taxon>Bacteroidota</taxon>
        <taxon>Bacteroidia</taxon>
        <taxon>Bacteroidales</taxon>
        <taxon>Bacteroidaceae</taxon>
        <taxon>Bacteroides</taxon>
    </lineage>
</organism>
<keyword evidence="5" id="KW-0418">Kinase</keyword>
<dbReference type="Proteomes" id="UP001075704">
    <property type="component" value="Unassembled WGS sequence"/>
</dbReference>
<protein>
    <recommendedName>
        <fullName evidence="4">phosphoglycolate phosphatase</fullName>
        <ecNumber evidence="4">3.1.3.18</ecNumber>
    </recommendedName>
</protein>
<dbReference type="RefSeq" id="WP_032531803.1">
    <property type="nucleotide sequence ID" value="NZ_CAEUHN010000018.1"/>
</dbReference>
<dbReference type="SFLD" id="SFLDG01129">
    <property type="entry name" value="C1.5:_HAD__Beta-PGM__Phosphata"/>
    <property type="match status" value="1"/>
</dbReference>
<dbReference type="EMBL" id="JAPUAC010000010">
    <property type="protein sequence ID" value="MCZ2655224.1"/>
    <property type="molecule type" value="Genomic_DNA"/>
</dbReference>
<accession>A0A081U9H8</accession>
<dbReference type="PANTHER" id="PTHR43434">
    <property type="entry name" value="PHOSPHOGLYCOLATE PHOSPHATASE"/>
    <property type="match status" value="1"/>
</dbReference>
<keyword evidence="5" id="KW-0808">Transferase</keyword>
<dbReference type="GO" id="GO:0008967">
    <property type="term" value="F:phosphoglycolate phosphatase activity"/>
    <property type="evidence" value="ECO:0007669"/>
    <property type="project" value="UniProtKB-EC"/>
</dbReference>
<dbReference type="Pfam" id="PF13419">
    <property type="entry name" value="HAD_2"/>
    <property type="match status" value="1"/>
</dbReference>